<name>A0A392QY55_9FABA</name>
<comment type="caution">
    <text evidence="1">The sequence shown here is derived from an EMBL/GenBank/DDBJ whole genome shotgun (WGS) entry which is preliminary data.</text>
</comment>
<dbReference type="Proteomes" id="UP000265520">
    <property type="component" value="Unassembled WGS sequence"/>
</dbReference>
<organism evidence="1 2">
    <name type="scientific">Trifolium medium</name>
    <dbReference type="NCBI Taxonomy" id="97028"/>
    <lineage>
        <taxon>Eukaryota</taxon>
        <taxon>Viridiplantae</taxon>
        <taxon>Streptophyta</taxon>
        <taxon>Embryophyta</taxon>
        <taxon>Tracheophyta</taxon>
        <taxon>Spermatophyta</taxon>
        <taxon>Magnoliopsida</taxon>
        <taxon>eudicotyledons</taxon>
        <taxon>Gunneridae</taxon>
        <taxon>Pentapetalae</taxon>
        <taxon>rosids</taxon>
        <taxon>fabids</taxon>
        <taxon>Fabales</taxon>
        <taxon>Fabaceae</taxon>
        <taxon>Papilionoideae</taxon>
        <taxon>50 kb inversion clade</taxon>
        <taxon>NPAAA clade</taxon>
        <taxon>Hologalegina</taxon>
        <taxon>IRL clade</taxon>
        <taxon>Trifolieae</taxon>
        <taxon>Trifolium</taxon>
    </lineage>
</organism>
<evidence type="ECO:0000313" key="1">
    <source>
        <dbReference type="EMBL" id="MCI28794.1"/>
    </source>
</evidence>
<sequence length="82" mass="9048">MKNKWKNFKWRERKPHIAGTVRFLINNILSSDSVNGNGNGNRTPCFNAVQIRRPSGSFSGVLNIGGFGAMVGNGNDNRFPLV</sequence>
<keyword evidence="2" id="KW-1185">Reference proteome</keyword>
<proteinExistence type="predicted"/>
<dbReference type="EMBL" id="LXQA010168099">
    <property type="protein sequence ID" value="MCI28794.1"/>
    <property type="molecule type" value="Genomic_DNA"/>
</dbReference>
<reference evidence="1 2" key="1">
    <citation type="journal article" date="2018" name="Front. Plant Sci.">
        <title>Red Clover (Trifolium pratense) and Zigzag Clover (T. medium) - A Picture of Genomic Similarities and Differences.</title>
        <authorList>
            <person name="Dluhosova J."/>
            <person name="Istvanek J."/>
            <person name="Nedelnik J."/>
            <person name="Repkova J."/>
        </authorList>
    </citation>
    <scope>NUCLEOTIDE SEQUENCE [LARGE SCALE GENOMIC DNA]</scope>
    <source>
        <strain evidence="2">cv. 10/8</strain>
        <tissue evidence="1">Leaf</tissue>
    </source>
</reference>
<evidence type="ECO:0000313" key="2">
    <source>
        <dbReference type="Proteomes" id="UP000265520"/>
    </source>
</evidence>
<protein>
    <submittedName>
        <fullName evidence="1">BON1-associated protein 2-like</fullName>
    </submittedName>
</protein>
<dbReference type="AlphaFoldDB" id="A0A392QY55"/>
<accession>A0A392QY55</accession>